<dbReference type="Proteomes" id="UP001055247">
    <property type="component" value="Unassembled WGS sequence"/>
</dbReference>
<reference evidence="1" key="1">
    <citation type="journal article" date="2016" name="Front. Microbiol.">
        <title>Genome Sequence of the Piezophilic, Mesophilic Sulfate-Reducing Bacterium Desulfovibrio indicus J2T.</title>
        <authorList>
            <person name="Cao J."/>
            <person name="Maignien L."/>
            <person name="Shao Z."/>
            <person name="Alain K."/>
            <person name="Jebbar M."/>
        </authorList>
    </citation>
    <scope>NUCLEOTIDE SEQUENCE</scope>
    <source>
        <strain evidence="1">DSM 16372</strain>
    </source>
</reference>
<dbReference type="EMBL" id="BPQO01000020">
    <property type="protein sequence ID" value="GJD90699.1"/>
    <property type="molecule type" value="Genomic_DNA"/>
</dbReference>
<proteinExistence type="predicted"/>
<sequence length="374" mass="41102">MTDGVRLDVPAFYRAGVVPRGARLPRTHVFRLTVPVHVEVVRSGDLEVAARASSPKLEGTYEYLARGSRLYAVCRAGWSPSSPPLPAGVALANIAAGLDLHPETRGANPFAHLGPCLITRPQRETAGSIDDMVLRSVAWDEREAVVAEVHRLAADLMIDDRGRFLRASPGPHWASFNTWSIEPTPCLHLHPVGQSAIFHSARKDAAYDHLRRHRSRGTHAVHGEIEVLDRGALPDRDAVHNVYGLLSRDMFDLVNGACLSPEPDLRRVAAPVVRAYERLWGWPWSTIADPGFRWPVPQGNLTQTAVDLVAAVEDLRLLVGEACGRLEADELDAWAKKVEPFYGAALVRWDEYELPRLAADAPPPDLEAPLGYAP</sequence>
<keyword evidence="2" id="KW-1185">Reference proteome</keyword>
<reference evidence="1" key="2">
    <citation type="submission" date="2021-08" db="EMBL/GenBank/DDBJ databases">
        <authorList>
            <person name="Tani A."/>
            <person name="Ola A."/>
            <person name="Ogura Y."/>
            <person name="Katsura K."/>
            <person name="Hayashi T."/>
        </authorList>
    </citation>
    <scope>NUCLEOTIDE SEQUENCE</scope>
    <source>
        <strain evidence="1">DSM 16372</strain>
    </source>
</reference>
<comment type="caution">
    <text evidence="1">The sequence shown here is derived from an EMBL/GenBank/DDBJ whole genome shotgun (WGS) entry which is preliminary data.</text>
</comment>
<protein>
    <submittedName>
        <fullName evidence="1">Uncharacterized protein</fullName>
    </submittedName>
</protein>
<organism evidence="1 2">
    <name type="scientific">Methylobacterium hispanicum</name>
    <dbReference type="NCBI Taxonomy" id="270350"/>
    <lineage>
        <taxon>Bacteria</taxon>
        <taxon>Pseudomonadati</taxon>
        <taxon>Pseudomonadota</taxon>
        <taxon>Alphaproteobacteria</taxon>
        <taxon>Hyphomicrobiales</taxon>
        <taxon>Methylobacteriaceae</taxon>
        <taxon>Methylobacterium</taxon>
    </lineage>
</organism>
<gene>
    <name evidence="1" type="ORF">BHAOGJBA_4241</name>
</gene>
<evidence type="ECO:0000313" key="1">
    <source>
        <dbReference type="EMBL" id="GJD90699.1"/>
    </source>
</evidence>
<evidence type="ECO:0000313" key="2">
    <source>
        <dbReference type="Proteomes" id="UP001055247"/>
    </source>
</evidence>
<dbReference type="AlphaFoldDB" id="A0AAV4ZRC5"/>
<name>A0AAV4ZRC5_9HYPH</name>
<accession>A0AAV4ZRC5</accession>